<feature type="transmembrane region" description="Helical" evidence="1">
    <location>
        <begin position="100"/>
        <end position="120"/>
    </location>
</feature>
<name>A0A557SX31_9ARCH</name>
<sequence length="160" mass="17333">MISVTIVFGLLGIILVRLLPIQFNGVSVIMGKAVVKNIIVGFALIILFTFVILLSAITIIGLPISAFGLLVFLLGLMMSTFFVSFAIGKKILQSIKRSSASSINYILSFLIGFVILSLVFMVPVPYVGQIAQIVVVSLGFGSIYYTLRKKGLDLSDNQKI</sequence>
<comment type="caution">
    <text evidence="2">The sequence shown here is derived from an EMBL/GenBank/DDBJ whole genome shotgun (WGS) entry which is preliminary data.</text>
</comment>
<feature type="transmembrane region" description="Helical" evidence="1">
    <location>
        <begin position="126"/>
        <end position="147"/>
    </location>
</feature>
<feature type="transmembrane region" description="Helical" evidence="1">
    <location>
        <begin position="66"/>
        <end position="88"/>
    </location>
</feature>
<feature type="transmembrane region" description="Helical" evidence="1">
    <location>
        <begin position="38"/>
        <end position="60"/>
    </location>
</feature>
<feature type="transmembrane region" description="Helical" evidence="1">
    <location>
        <begin position="6"/>
        <end position="26"/>
    </location>
</feature>
<evidence type="ECO:0000256" key="1">
    <source>
        <dbReference type="SAM" id="Phobius"/>
    </source>
</evidence>
<dbReference type="RefSeq" id="WP_144729319.1">
    <property type="nucleotide sequence ID" value="NZ_ML675580.1"/>
</dbReference>
<dbReference type="Proteomes" id="UP000315289">
    <property type="component" value="Unassembled WGS sequence"/>
</dbReference>
<dbReference type="AlphaFoldDB" id="A0A557SX31"/>
<keyword evidence="3" id="KW-1185">Reference proteome</keyword>
<gene>
    <name evidence="2" type="ORF">NARC_40117</name>
</gene>
<keyword evidence="1" id="KW-0812">Transmembrane</keyword>
<dbReference type="EMBL" id="VOAH01000004">
    <property type="protein sequence ID" value="TVP41154.1"/>
    <property type="molecule type" value="Genomic_DNA"/>
</dbReference>
<evidence type="ECO:0000313" key="3">
    <source>
        <dbReference type="Proteomes" id="UP000315289"/>
    </source>
</evidence>
<protein>
    <submittedName>
        <fullName evidence="2">Uncharacterized protein</fullName>
    </submittedName>
</protein>
<accession>A0A557SX31</accession>
<keyword evidence="1" id="KW-0472">Membrane</keyword>
<keyword evidence="1" id="KW-1133">Transmembrane helix</keyword>
<organism evidence="2 3">
    <name type="scientific">Candidatus Nitrosocosmicus arcticus</name>
    <dbReference type="NCBI Taxonomy" id="2035267"/>
    <lineage>
        <taxon>Archaea</taxon>
        <taxon>Nitrososphaerota</taxon>
        <taxon>Nitrososphaeria</taxon>
        <taxon>Nitrososphaerales</taxon>
        <taxon>Nitrososphaeraceae</taxon>
        <taxon>Candidatus Nitrosocosmicus</taxon>
    </lineage>
</organism>
<reference evidence="2 3" key="1">
    <citation type="journal article" date="2019" name="Front. Microbiol.">
        <title>Ammonia Oxidation by the Arctic Terrestrial Thaumarchaeote Candidatus Nitrosocosmicus arcticus Is Stimulated by Increasing Temperatures.</title>
        <authorList>
            <person name="Alves R.J.E."/>
            <person name="Kerou M."/>
            <person name="Zappe A."/>
            <person name="Bittner R."/>
            <person name="Abby S.S."/>
            <person name="Schmidt H.A."/>
            <person name="Pfeifer K."/>
            <person name="Schleper C."/>
        </authorList>
    </citation>
    <scope>NUCLEOTIDE SEQUENCE [LARGE SCALE GENOMIC DNA]</scope>
    <source>
        <strain evidence="2 3">Kfb</strain>
    </source>
</reference>
<proteinExistence type="predicted"/>
<evidence type="ECO:0000313" key="2">
    <source>
        <dbReference type="EMBL" id="TVP41154.1"/>
    </source>
</evidence>